<dbReference type="EC" id="3.4.24.-" evidence="8"/>
<keyword evidence="3 6" id="KW-0378">Hydrolase</keyword>
<evidence type="ECO:0000313" key="9">
    <source>
        <dbReference type="Proteomes" id="UP000001950"/>
    </source>
</evidence>
<dbReference type="EMBL" id="CR940347">
    <property type="protein sequence ID" value="CAI73577.1"/>
    <property type="molecule type" value="Genomic_DNA"/>
</dbReference>
<evidence type="ECO:0000256" key="2">
    <source>
        <dbReference type="ARBA" id="ARBA00022723"/>
    </source>
</evidence>
<dbReference type="InterPro" id="IPR045090">
    <property type="entry name" value="Pept_M3A_M3B"/>
</dbReference>
<dbReference type="InterPro" id="IPR024080">
    <property type="entry name" value="Neurolysin/TOP_N"/>
</dbReference>
<keyword evidence="2 6" id="KW-0479">Metal-binding</keyword>
<dbReference type="STRING" id="5874.Q4UH62"/>
<dbReference type="Gene3D" id="1.10.1370.40">
    <property type="match status" value="1"/>
</dbReference>
<dbReference type="OMA" id="ALMFEYM"/>
<dbReference type="SUPFAM" id="SSF55486">
    <property type="entry name" value="Metalloproteases ('zincins'), catalytic domain"/>
    <property type="match status" value="1"/>
</dbReference>
<dbReference type="GeneID" id="3863506"/>
<gene>
    <name evidence="8" type="ORF">TA20475</name>
</gene>
<evidence type="ECO:0000259" key="7">
    <source>
        <dbReference type="Pfam" id="PF01432"/>
    </source>
</evidence>
<dbReference type="FunCoup" id="Q4UH62">
    <property type="interactions" value="239"/>
</dbReference>
<evidence type="ECO:0000256" key="5">
    <source>
        <dbReference type="ARBA" id="ARBA00023049"/>
    </source>
</evidence>
<dbReference type="GO" id="GO:0046872">
    <property type="term" value="F:metal ion binding"/>
    <property type="evidence" value="ECO:0007669"/>
    <property type="project" value="UniProtKB-UniRule"/>
</dbReference>
<keyword evidence="9" id="KW-1185">Reference proteome</keyword>
<proteinExistence type="inferred from homology"/>
<evidence type="ECO:0000256" key="1">
    <source>
        <dbReference type="ARBA" id="ARBA00022670"/>
    </source>
</evidence>
<accession>Q4UH62</accession>
<name>Q4UH62_THEAN</name>
<dbReference type="Pfam" id="PF01432">
    <property type="entry name" value="Peptidase_M3"/>
    <property type="match status" value="1"/>
</dbReference>
<organism evidence="8 9">
    <name type="scientific">Theileria annulata</name>
    <dbReference type="NCBI Taxonomy" id="5874"/>
    <lineage>
        <taxon>Eukaryota</taxon>
        <taxon>Sar</taxon>
        <taxon>Alveolata</taxon>
        <taxon>Apicomplexa</taxon>
        <taxon>Aconoidasida</taxon>
        <taxon>Piroplasmida</taxon>
        <taxon>Theileriidae</taxon>
        <taxon>Theileria</taxon>
    </lineage>
</organism>
<dbReference type="KEGG" id="tan:TA20475"/>
<dbReference type="PANTHER" id="PTHR11804">
    <property type="entry name" value="PROTEASE M3 THIMET OLIGOPEPTIDASE-RELATED"/>
    <property type="match status" value="1"/>
</dbReference>
<dbReference type="GO" id="GO:0006518">
    <property type="term" value="P:peptide metabolic process"/>
    <property type="evidence" value="ECO:0007669"/>
    <property type="project" value="TreeGrafter"/>
</dbReference>
<dbReference type="InParanoid" id="Q4UH62"/>
<keyword evidence="5 6" id="KW-0482">Metalloprotease</keyword>
<dbReference type="Proteomes" id="UP000001950">
    <property type="component" value="Chromosome 1"/>
</dbReference>
<dbReference type="VEuPathDB" id="PiroplasmaDB:TA20475"/>
<dbReference type="GO" id="GO:0004222">
    <property type="term" value="F:metalloendopeptidase activity"/>
    <property type="evidence" value="ECO:0007669"/>
    <property type="project" value="InterPro"/>
</dbReference>
<dbReference type="GO" id="GO:0005739">
    <property type="term" value="C:mitochondrion"/>
    <property type="evidence" value="ECO:0007669"/>
    <property type="project" value="TreeGrafter"/>
</dbReference>
<dbReference type="PANTHER" id="PTHR11804:SF79">
    <property type="entry name" value="MITOCHONDRIAL INTERMEDIATE PEPTIDASE"/>
    <property type="match status" value="1"/>
</dbReference>
<dbReference type="GO" id="GO:0006508">
    <property type="term" value="P:proteolysis"/>
    <property type="evidence" value="ECO:0007669"/>
    <property type="project" value="UniProtKB-KW"/>
</dbReference>
<keyword evidence="1 6" id="KW-0645">Protease</keyword>
<keyword evidence="4 6" id="KW-0862">Zinc</keyword>
<feature type="domain" description="Peptidase M3A/M3B catalytic" evidence="7">
    <location>
        <begin position="269"/>
        <end position="733"/>
    </location>
</feature>
<dbReference type="InterPro" id="IPR001567">
    <property type="entry name" value="Pept_M3A_M3B_dom"/>
</dbReference>
<comment type="cofactor">
    <cofactor evidence="6">
        <name>Zn(2+)</name>
        <dbReference type="ChEBI" id="CHEBI:29105"/>
    </cofactor>
    <text evidence="6">Binds 1 zinc ion.</text>
</comment>
<evidence type="ECO:0000256" key="3">
    <source>
        <dbReference type="ARBA" id="ARBA00022801"/>
    </source>
</evidence>
<dbReference type="Gene3D" id="1.20.1050.40">
    <property type="entry name" value="Endopeptidase. Chain P, domain 1"/>
    <property type="match status" value="1"/>
</dbReference>
<dbReference type="AlphaFoldDB" id="Q4UH62"/>
<evidence type="ECO:0000313" key="8">
    <source>
        <dbReference type="EMBL" id="CAI73577.1"/>
    </source>
</evidence>
<evidence type="ECO:0000256" key="4">
    <source>
        <dbReference type="ARBA" id="ARBA00022833"/>
    </source>
</evidence>
<reference evidence="8 9" key="1">
    <citation type="journal article" date="2005" name="Science">
        <title>Genome of the host-cell transforming parasite Theileria annulata compared with T. parva.</title>
        <authorList>
            <person name="Pain A."/>
            <person name="Renauld H."/>
            <person name="Berriman M."/>
            <person name="Murphy L."/>
            <person name="Yeats C.A."/>
            <person name="Weir W."/>
            <person name="Kerhornou A."/>
            <person name="Aslett M."/>
            <person name="Bishop R."/>
            <person name="Bouchier C."/>
            <person name="Cochet M."/>
            <person name="Coulson R.M.R."/>
            <person name="Cronin A."/>
            <person name="de Villiers E.P."/>
            <person name="Fraser A."/>
            <person name="Fosker N."/>
            <person name="Gardner M."/>
            <person name="Goble A."/>
            <person name="Griffiths-Jones S."/>
            <person name="Harris D.E."/>
            <person name="Katzer F."/>
            <person name="Larke N."/>
            <person name="Lord A."/>
            <person name="Maser P."/>
            <person name="McKellar S."/>
            <person name="Mooney P."/>
            <person name="Morton F."/>
            <person name="Nene V."/>
            <person name="O'Neil S."/>
            <person name="Price C."/>
            <person name="Quail M.A."/>
            <person name="Rabbinowitsch E."/>
            <person name="Rawlings N.D."/>
            <person name="Rutter S."/>
            <person name="Saunders D."/>
            <person name="Seeger K."/>
            <person name="Shah T."/>
            <person name="Squares R."/>
            <person name="Squares S."/>
            <person name="Tivey A."/>
            <person name="Walker A.R."/>
            <person name="Woodward J."/>
            <person name="Dobbelaere D.A.E."/>
            <person name="Langsley G."/>
            <person name="Rajandream M.A."/>
            <person name="McKeever D."/>
            <person name="Shiels B."/>
            <person name="Tait A."/>
            <person name="Barrell B.G."/>
            <person name="Hall N."/>
        </authorList>
    </citation>
    <scope>NUCLEOTIDE SEQUENCE [LARGE SCALE GENOMIC DNA]</scope>
    <source>
        <strain evidence="9">Ankara</strain>
    </source>
</reference>
<evidence type="ECO:0000256" key="6">
    <source>
        <dbReference type="RuleBase" id="RU003435"/>
    </source>
</evidence>
<comment type="similarity">
    <text evidence="6">Belongs to the peptidase M3 family.</text>
</comment>
<dbReference type="RefSeq" id="XP_954254.1">
    <property type="nucleotide sequence ID" value="XM_949161.1"/>
</dbReference>
<dbReference type="OrthoDB" id="17530at2759"/>
<dbReference type="eggNOG" id="KOG2090">
    <property type="taxonomic scope" value="Eukaryota"/>
</dbReference>
<protein>
    <submittedName>
        <fullName evidence="8">Endopeptidase, putative</fullName>
        <ecNumber evidence="8">3.4.24.-</ecNumber>
    </submittedName>
</protein>
<sequence length="783" mass="92619">MLINYRILLSHHVSKNIQKHTFPKYFKNGKFVSYFSKFNYTYNEIFKLTENNTLKFNKSNYVTHCKEDDYGYFGLKVKNPLDLLKLTNDSINYSQSLVNNLVNFPGNKINKEQRDQKDYENENNKVLEVIDDISNVLCSIADPCELLRHVHPDEEWRKMSNTCIELISEFIININVNENIYKLLIENLKENLTNEESFVLKHMIRSMEQQGVHLSKESKMKYKELITKEQMLAFSIVEGNTFKFQLGNLTDNDPLEKIPKDENIYNYLLKNSNQDGLRKSIWFSQRISNQSLYKKMKELHKIRTELSKLRGYDNYLNYIQQECILSNTNDVYEFLINCSKLLKPYLLNDLERLLQYKKLIHENKSEQEEDNLEQKLHPWDVEYLIKMSRNERNVNISLLSLITYFNILLNKLFKITIHPSESKESIYDENVIKYNLIKDGKVISSLYLDLFERLNKHNISAQFTIRCSKKINTKNNNSLYILNLIHENNFVNQGSYIKQLPSSIIVLSLHNDDKKSNVKEILKSTKIDIYNGEIIFHELGHIVHTLLSDTHYQHLSGTIIFYFIYNVLNEIVALLTTRNSRHTYLSYFTQTVDLDDIIYIDKNINEYDKGNLLINKGGLTVFGNEYKLFNSIDMSKVLLLSIIDQWFYGTEEDWYTIEKNINYDIIFKDFDMFNEKFNDYQIYQLLSPNCITNFDHLIHYGGNYYCYLYSKILSLKVFKKFNGLEFEQVGNRLLTFFQNGSIDSSINPINKLANTDLNKISDCCDVLLEVTRYLNFLNLLRFQ</sequence>